<keyword evidence="2" id="KW-1185">Reference proteome</keyword>
<reference evidence="1" key="1">
    <citation type="submission" date="2023-11" db="EMBL/GenBank/DDBJ databases">
        <title>Genome assemblies of two species of porcelain crab, Petrolisthes cinctipes and Petrolisthes manimaculis (Anomura: Porcellanidae).</title>
        <authorList>
            <person name="Angst P."/>
        </authorList>
    </citation>
    <scope>NUCLEOTIDE SEQUENCE</scope>
    <source>
        <strain evidence="1">PB745_02</strain>
        <tissue evidence="1">Gill</tissue>
    </source>
</reference>
<dbReference type="AlphaFoldDB" id="A0AAE1TNP2"/>
<dbReference type="EMBL" id="JAWZYT010004960">
    <property type="protein sequence ID" value="KAK4292037.1"/>
    <property type="molecule type" value="Genomic_DNA"/>
</dbReference>
<proteinExistence type="predicted"/>
<evidence type="ECO:0000313" key="1">
    <source>
        <dbReference type="EMBL" id="KAK4292037.1"/>
    </source>
</evidence>
<sequence>MLVLVVVKDGDGSGDSSCGSVGDVSNESTVLEMELAGLVVVVRVTAWVLDIKFRQRDRRGSVGGGECQGRGQVNAIRTSLVKEEEELGESG</sequence>
<protein>
    <submittedName>
        <fullName evidence="1">Uncharacterized protein</fullName>
    </submittedName>
</protein>
<organism evidence="1 2">
    <name type="scientific">Petrolisthes manimaculis</name>
    <dbReference type="NCBI Taxonomy" id="1843537"/>
    <lineage>
        <taxon>Eukaryota</taxon>
        <taxon>Metazoa</taxon>
        <taxon>Ecdysozoa</taxon>
        <taxon>Arthropoda</taxon>
        <taxon>Crustacea</taxon>
        <taxon>Multicrustacea</taxon>
        <taxon>Malacostraca</taxon>
        <taxon>Eumalacostraca</taxon>
        <taxon>Eucarida</taxon>
        <taxon>Decapoda</taxon>
        <taxon>Pleocyemata</taxon>
        <taxon>Anomura</taxon>
        <taxon>Galatheoidea</taxon>
        <taxon>Porcellanidae</taxon>
        <taxon>Petrolisthes</taxon>
    </lineage>
</organism>
<comment type="caution">
    <text evidence="1">The sequence shown here is derived from an EMBL/GenBank/DDBJ whole genome shotgun (WGS) entry which is preliminary data.</text>
</comment>
<evidence type="ECO:0000313" key="2">
    <source>
        <dbReference type="Proteomes" id="UP001292094"/>
    </source>
</evidence>
<dbReference type="Proteomes" id="UP001292094">
    <property type="component" value="Unassembled WGS sequence"/>
</dbReference>
<name>A0AAE1TNP2_9EUCA</name>
<accession>A0AAE1TNP2</accession>
<gene>
    <name evidence="1" type="ORF">Pmani_035170</name>
</gene>